<evidence type="ECO:0000313" key="1">
    <source>
        <dbReference type="EMBL" id="JAH14663.1"/>
    </source>
</evidence>
<proteinExistence type="predicted"/>
<name>A0A0E9QEW0_ANGAN</name>
<protein>
    <submittedName>
        <fullName evidence="1">Uncharacterized protein</fullName>
    </submittedName>
</protein>
<dbReference type="AlphaFoldDB" id="A0A0E9QEW0"/>
<organism evidence="1">
    <name type="scientific">Anguilla anguilla</name>
    <name type="common">European freshwater eel</name>
    <name type="synonym">Muraena anguilla</name>
    <dbReference type="NCBI Taxonomy" id="7936"/>
    <lineage>
        <taxon>Eukaryota</taxon>
        <taxon>Metazoa</taxon>
        <taxon>Chordata</taxon>
        <taxon>Craniata</taxon>
        <taxon>Vertebrata</taxon>
        <taxon>Euteleostomi</taxon>
        <taxon>Actinopterygii</taxon>
        <taxon>Neopterygii</taxon>
        <taxon>Teleostei</taxon>
        <taxon>Anguilliformes</taxon>
        <taxon>Anguillidae</taxon>
        <taxon>Anguilla</taxon>
    </lineage>
</organism>
<sequence>MKKEHISVSVFNLQHSFIQR</sequence>
<reference evidence="1" key="2">
    <citation type="journal article" date="2015" name="Fish Shellfish Immunol.">
        <title>Early steps in the European eel (Anguilla anguilla)-Vibrio vulnificus interaction in the gills: Role of the RtxA13 toxin.</title>
        <authorList>
            <person name="Callol A."/>
            <person name="Pajuelo D."/>
            <person name="Ebbesson L."/>
            <person name="Teles M."/>
            <person name="MacKenzie S."/>
            <person name="Amaro C."/>
        </authorList>
    </citation>
    <scope>NUCLEOTIDE SEQUENCE</scope>
</reference>
<dbReference type="EMBL" id="GBXM01093914">
    <property type="protein sequence ID" value="JAH14663.1"/>
    <property type="molecule type" value="Transcribed_RNA"/>
</dbReference>
<accession>A0A0E9QEW0</accession>
<reference evidence="1" key="1">
    <citation type="submission" date="2014-11" db="EMBL/GenBank/DDBJ databases">
        <authorList>
            <person name="Amaro Gonzalez C."/>
        </authorList>
    </citation>
    <scope>NUCLEOTIDE SEQUENCE</scope>
</reference>